<evidence type="ECO:0000256" key="6">
    <source>
        <dbReference type="ARBA" id="ARBA00023242"/>
    </source>
</evidence>
<dbReference type="Gene3D" id="1.10.10.60">
    <property type="entry name" value="Homeodomain-like"/>
    <property type="match status" value="1"/>
</dbReference>
<dbReference type="InterPro" id="IPR046955">
    <property type="entry name" value="PHR1-like"/>
</dbReference>
<dbReference type="Pfam" id="PF14379">
    <property type="entry name" value="Myb_CC_LHEQLE"/>
    <property type="match status" value="1"/>
</dbReference>
<dbReference type="InterPro" id="IPR025756">
    <property type="entry name" value="Myb_CC_LHEQLE"/>
</dbReference>
<dbReference type="GO" id="GO:0005634">
    <property type="term" value="C:nucleus"/>
    <property type="evidence" value="ECO:0007669"/>
    <property type="project" value="UniProtKB-SubCell"/>
</dbReference>
<dbReference type="InterPro" id="IPR017930">
    <property type="entry name" value="Myb_dom"/>
</dbReference>
<keyword evidence="5" id="KW-0804">Transcription</keyword>
<dbReference type="InterPro" id="IPR001005">
    <property type="entry name" value="SANT/Myb"/>
</dbReference>
<feature type="compositionally biased region" description="Basic and acidic residues" evidence="7">
    <location>
        <begin position="404"/>
        <end position="417"/>
    </location>
</feature>
<accession>A0AAW1W3C3</accession>
<keyword evidence="4" id="KW-0175">Coiled coil</keyword>
<evidence type="ECO:0000256" key="2">
    <source>
        <dbReference type="ARBA" id="ARBA00006783"/>
    </source>
</evidence>
<feature type="compositionally biased region" description="Low complexity" evidence="7">
    <location>
        <begin position="194"/>
        <end position="235"/>
    </location>
</feature>
<evidence type="ECO:0000259" key="8">
    <source>
        <dbReference type="PROSITE" id="PS51294"/>
    </source>
</evidence>
<evidence type="ECO:0000256" key="5">
    <source>
        <dbReference type="ARBA" id="ARBA00023163"/>
    </source>
</evidence>
<dbReference type="FunFam" id="1.10.10.60:FF:000002">
    <property type="entry name" value="Myb family transcription factor"/>
    <property type="match status" value="1"/>
</dbReference>
<keyword evidence="10" id="KW-1185">Reference proteome</keyword>
<evidence type="ECO:0000313" key="9">
    <source>
        <dbReference type="EMBL" id="KAK9919426.1"/>
    </source>
</evidence>
<keyword evidence="6" id="KW-0539">Nucleus</keyword>
<feature type="compositionally biased region" description="Polar residues" evidence="7">
    <location>
        <begin position="387"/>
        <end position="403"/>
    </location>
</feature>
<dbReference type="PROSITE" id="PS51294">
    <property type="entry name" value="HTH_MYB"/>
    <property type="match status" value="1"/>
</dbReference>
<evidence type="ECO:0000256" key="3">
    <source>
        <dbReference type="ARBA" id="ARBA00023015"/>
    </source>
</evidence>
<gene>
    <name evidence="9" type="ORF">M0R45_028018</name>
</gene>
<feature type="domain" description="HTH myb-type" evidence="8">
    <location>
        <begin position="232"/>
        <end position="292"/>
    </location>
</feature>
<evidence type="ECO:0000313" key="10">
    <source>
        <dbReference type="Proteomes" id="UP001457282"/>
    </source>
</evidence>
<dbReference type="Pfam" id="PF00249">
    <property type="entry name" value="Myb_DNA-binding"/>
    <property type="match status" value="1"/>
</dbReference>
<sequence length="433" mass="48646">MSSSFPNLPTPLDVNYSKLPDSFQVSAQREKTMHSMLPQPSSLGNLFSSSSRLPCDSHISSVSPRERHSQNSPIALKLPSSGKSLSLTHSELQSAAGIDYPEENKDMSWCPDSIQEFLHFPENVPDQNGLVDTSTGAIISEDHAEKTDWSDLYPLISFDDSLDPYWELSIDDVSAVDPKPEVLNPCSDILVQQPKIQQQQPQIQQHQPQIQQHQPVQSGEFLTSPDPSSTASSTKPRMRWTQELHEAFVEAVNQLGGSERATPKGILNVMKVEGLTIYHVKSHLQKYRTARYKPESSEGICEKNLTPVEEMNSIDLKTSSMGITEALRLQVELQKRLHEQLENQRKLQLQIEEQGKYLEKMFEQQRKMEDNRVKPTASTLDEHGKIGTSTPLDEGSQDTSTKQKVQESESYENHDLTGDVDSDTLPTKRARNG</sequence>
<organism evidence="9 10">
    <name type="scientific">Rubus argutus</name>
    <name type="common">Southern blackberry</name>
    <dbReference type="NCBI Taxonomy" id="59490"/>
    <lineage>
        <taxon>Eukaryota</taxon>
        <taxon>Viridiplantae</taxon>
        <taxon>Streptophyta</taxon>
        <taxon>Embryophyta</taxon>
        <taxon>Tracheophyta</taxon>
        <taxon>Spermatophyta</taxon>
        <taxon>Magnoliopsida</taxon>
        <taxon>eudicotyledons</taxon>
        <taxon>Gunneridae</taxon>
        <taxon>Pentapetalae</taxon>
        <taxon>rosids</taxon>
        <taxon>fabids</taxon>
        <taxon>Rosales</taxon>
        <taxon>Rosaceae</taxon>
        <taxon>Rosoideae</taxon>
        <taxon>Rosoideae incertae sedis</taxon>
        <taxon>Rubus</taxon>
    </lineage>
</organism>
<proteinExistence type="inferred from homology"/>
<dbReference type="InterPro" id="IPR006447">
    <property type="entry name" value="Myb_dom_plants"/>
</dbReference>
<dbReference type="PANTHER" id="PTHR31499">
    <property type="entry name" value="MYB FAMILY TRANSCRIPTION FACTOR PHL11"/>
    <property type="match status" value="1"/>
</dbReference>
<feature type="region of interest" description="Disordered" evidence="7">
    <location>
        <begin position="365"/>
        <end position="433"/>
    </location>
</feature>
<comment type="caution">
    <text evidence="9">The sequence shown here is derived from an EMBL/GenBank/DDBJ whole genome shotgun (WGS) entry which is preliminary data.</text>
</comment>
<protein>
    <recommendedName>
        <fullName evidence="8">HTH myb-type domain-containing protein</fullName>
    </recommendedName>
</protein>
<dbReference type="SUPFAM" id="SSF46689">
    <property type="entry name" value="Homeodomain-like"/>
    <property type="match status" value="1"/>
</dbReference>
<dbReference type="NCBIfam" id="TIGR01557">
    <property type="entry name" value="myb_SHAQKYF"/>
    <property type="match status" value="1"/>
</dbReference>
<feature type="region of interest" description="Disordered" evidence="7">
    <location>
        <begin position="194"/>
        <end position="237"/>
    </location>
</feature>
<dbReference type="InterPro" id="IPR009057">
    <property type="entry name" value="Homeodomain-like_sf"/>
</dbReference>
<evidence type="ECO:0000256" key="1">
    <source>
        <dbReference type="ARBA" id="ARBA00004123"/>
    </source>
</evidence>
<dbReference type="GO" id="GO:0003677">
    <property type="term" value="F:DNA binding"/>
    <property type="evidence" value="ECO:0007669"/>
    <property type="project" value="InterPro"/>
</dbReference>
<reference evidence="9 10" key="1">
    <citation type="journal article" date="2023" name="G3 (Bethesda)">
        <title>A chromosome-length genome assembly and annotation of blackberry (Rubus argutus, cv. 'Hillquist').</title>
        <authorList>
            <person name="Bruna T."/>
            <person name="Aryal R."/>
            <person name="Dudchenko O."/>
            <person name="Sargent D.J."/>
            <person name="Mead D."/>
            <person name="Buti M."/>
            <person name="Cavallini A."/>
            <person name="Hytonen T."/>
            <person name="Andres J."/>
            <person name="Pham M."/>
            <person name="Weisz D."/>
            <person name="Mascagni F."/>
            <person name="Usai G."/>
            <person name="Natali L."/>
            <person name="Bassil N."/>
            <person name="Fernandez G.E."/>
            <person name="Lomsadze A."/>
            <person name="Armour M."/>
            <person name="Olukolu B."/>
            <person name="Poorten T."/>
            <person name="Britton C."/>
            <person name="Davik J."/>
            <person name="Ashrafi H."/>
            <person name="Aiden E.L."/>
            <person name="Borodovsky M."/>
            <person name="Worthington M."/>
        </authorList>
    </citation>
    <scope>NUCLEOTIDE SEQUENCE [LARGE SCALE GENOMIC DNA]</scope>
    <source>
        <strain evidence="9">PI 553951</strain>
    </source>
</reference>
<dbReference type="PANTHER" id="PTHR31499:SF80">
    <property type="entry name" value="HTH MYB-TYPE DOMAIN-CONTAINING PROTEIN"/>
    <property type="match status" value="1"/>
</dbReference>
<evidence type="ECO:0000256" key="4">
    <source>
        <dbReference type="ARBA" id="ARBA00023054"/>
    </source>
</evidence>
<name>A0AAW1W3C3_RUBAR</name>
<dbReference type="GO" id="GO:0003700">
    <property type="term" value="F:DNA-binding transcription factor activity"/>
    <property type="evidence" value="ECO:0007669"/>
    <property type="project" value="InterPro"/>
</dbReference>
<keyword evidence="3" id="KW-0805">Transcription regulation</keyword>
<evidence type="ECO:0000256" key="7">
    <source>
        <dbReference type="SAM" id="MobiDB-lite"/>
    </source>
</evidence>
<dbReference type="EMBL" id="JBEDUW010000006">
    <property type="protein sequence ID" value="KAK9919426.1"/>
    <property type="molecule type" value="Genomic_DNA"/>
</dbReference>
<comment type="similarity">
    <text evidence="2">Belongs to the MYB-CC family.</text>
</comment>
<dbReference type="Proteomes" id="UP001457282">
    <property type="component" value="Unassembled WGS sequence"/>
</dbReference>
<comment type="subcellular location">
    <subcellularLocation>
        <location evidence="1">Nucleus</location>
    </subcellularLocation>
</comment>
<dbReference type="AlphaFoldDB" id="A0AAW1W3C3"/>